<reference evidence="1" key="1">
    <citation type="journal article" date="2011" name="PLoS ONE">
        <title>Ralstonia syzygii, the Blood Disease Bacterium and some Asian R. solanacearum strains form a single genomic species despite divergent lifestyles.</title>
        <authorList>
            <person name="Remenant B."/>
            <person name="de Cambiaire J.C."/>
            <person name="Cellier G."/>
            <person name="Jacobs J.M."/>
            <person name="Mangenot S."/>
            <person name="Barbe V."/>
            <person name="Lajus A."/>
            <person name="Vallenet D."/>
            <person name="Medigue C."/>
            <person name="Fegan M."/>
            <person name="Allen C."/>
            <person name="Prior P."/>
        </authorList>
    </citation>
    <scope>NUCLEOTIDE SEQUENCE</scope>
    <source>
        <strain evidence="1">R229</strain>
    </source>
</reference>
<dbReference type="InterPro" id="IPR016181">
    <property type="entry name" value="Acyl_CoA_acyltransferase"/>
</dbReference>
<dbReference type="EMBL" id="FR854063">
    <property type="protein sequence ID" value="CCA79586.1"/>
    <property type="molecule type" value="Genomic_DNA"/>
</dbReference>
<evidence type="ECO:0008006" key="2">
    <source>
        <dbReference type="Google" id="ProtNLM"/>
    </source>
</evidence>
<dbReference type="Gene3D" id="3.40.630.30">
    <property type="match status" value="1"/>
</dbReference>
<sequence>MNTENPRALALYRGVGFEAFGVEPRALCVGGRFYDAAHMVLRLDAGGGAAVPVR</sequence>
<name>G2ZKM3_9RALS</name>
<proteinExistence type="predicted"/>
<protein>
    <recommendedName>
        <fullName evidence="2">Acetyltransferase</fullName>
    </recommendedName>
</protein>
<dbReference type="SUPFAM" id="SSF55729">
    <property type="entry name" value="Acyl-CoA N-acyltransferases (Nat)"/>
    <property type="match status" value="1"/>
</dbReference>
<evidence type="ECO:0000313" key="1">
    <source>
        <dbReference type="EMBL" id="CCA79586.1"/>
    </source>
</evidence>
<reference evidence="1" key="2">
    <citation type="submission" date="2011-04" db="EMBL/GenBank/DDBJ databases">
        <authorList>
            <person name="Genoscope - CEA"/>
        </authorList>
    </citation>
    <scope>NUCLEOTIDE SEQUENCE</scope>
    <source>
        <strain evidence="1">R229</strain>
    </source>
</reference>
<accession>G2ZKM3</accession>
<gene>
    <name evidence="1" type="ORF">BDB_70011</name>
</gene>
<organism evidence="1">
    <name type="scientific">blood disease bacterium R229</name>
    <dbReference type="NCBI Taxonomy" id="741978"/>
    <lineage>
        <taxon>Bacteria</taxon>
        <taxon>Pseudomonadati</taxon>
        <taxon>Pseudomonadota</taxon>
        <taxon>Betaproteobacteria</taxon>
        <taxon>Burkholderiales</taxon>
        <taxon>Burkholderiaceae</taxon>
        <taxon>Ralstonia</taxon>
        <taxon>Ralstonia solanacearum species complex</taxon>
    </lineage>
</organism>
<dbReference type="AlphaFoldDB" id="G2ZKM3"/>